<reference evidence="2" key="1">
    <citation type="submission" date="2021-02" db="EMBL/GenBank/DDBJ databases">
        <authorList>
            <person name="Nowell W R."/>
        </authorList>
    </citation>
    <scope>NUCLEOTIDE SEQUENCE</scope>
</reference>
<proteinExistence type="predicted"/>
<dbReference type="AlphaFoldDB" id="A0A8S3GX35"/>
<organism evidence="2 3">
    <name type="scientific">Rotaria magnacalcarata</name>
    <dbReference type="NCBI Taxonomy" id="392030"/>
    <lineage>
        <taxon>Eukaryota</taxon>
        <taxon>Metazoa</taxon>
        <taxon>Spiralia</taxon>
        <taxon>Gnathifera</taxon>
        <taxon>Rotifera</taxon>
        <taxon>Eurotatoria</taxon>
        <taxon>Bdelloidea</taxon>
        <taxon>Philodinida</taxon>
        <taxon>Philodinidae</taxon>
        <taxon>Rotaria</taxon>
    </lineage>
</organism>
<feature type="non-terminal residue" evidence="2">
    <location>
        <position position="1"/>
    </location>
</feature>
<comment type="caution">
    <text evidence="2">The sequence shown here is derived from an EMBL/GenBank/DDBJ whole genome shotgun (WGS) entry which is preliminary data.</text>
</comment>
<protein>
    <submittedName>
        <fullName evidence="2">Uncharacterized protein</fullName>
    </submittedName>
</protein>
<name>A0A8S3GX35_9BILA</name>
<sequence>VSCRYDELFDFAHIDFLSLIDDIRRSKQCEPNDVLNLTVSLDGTWKKRGHQSMYGIVFLIEAELGYCLDFETLRLRYTNMISDGDSSAYEAVKHTYVNALIKNLIRSGKFTNHSSMDSKDENINIFLSKLSSEQYENNLVTKEDCINHVKKRVSSHLKTLKSRYSGFENVREENLTSATEKNKHIQPVGKSRKRRRLADGKSYGGGAGRMTKAMEHKLADSYGIAIRQSSESAKSTIIVLRF</sequence>
<evidence type="ECO:0000313" key="3">
    <source>
        <dbReference type="Proteomes" id="UP000676336"/>
    </source>
</evidence>
<accession>A0A8S3GX35</accession>
<dbReference type="Proteomes" id="UP000676336">
    <property type="component" value="Unassembled WGS sequence"/>
</dbReference>
<gene>
    <name evidence="2" type="ORF">SMN809_LOCUS66884</name>
</gene>
<dbReference type="EMBL" id="CAJOBI010314238">
    <property type="protein sequence ID" value="CAF5174107.1"/>
    <property type="molecule type" value="Genomic_DNA"/>
</dbReference>
<evidence type="ECO:0000313" key="2">
    <source>
        <dbReference type="EMBL" id="CAF5174107.1"/>
    </source>
</evidence>
<feature type="region of interest" description="Disordered" evidence="1">
    <location>
        <begin position="179"/>
        <end position="208"/>
    </location>
</feature>
<evidence type="ECO:0000256" key="1">
    <source>
        <dbReference type="SAM" id="MobiDB-lite"/>
    </source>
</evidence>